<dbReference type="RefSeq" id="XP_017786699.1">
    <property type="nucleotide sequence ID" value="XM_017931210.1"/>
</dbReference>
<feature type="domain" description="AMP-binding enzyme C-terminal" evidence="6">
    <location>
        <begin position="931"/>
        <end position="1005"/>
    </location>
</feature>
<dbReference type="InterPro" id="IPR020845">
    <property type="entry name" value="AMP-binding_CS"/>
</dbReference>
<proteinExistence type="inferred from homology"/>
<evidence type="ECO:0000256" key="3">
    <source>
        <dbReference type="ARBA" id="ARBA00022598"/>
    </source>
</evidence>
<protein>
    <submittedName>
        <fullName evidence="8">Luciferin 4-monooxygenase-like</fullName>
    </submittedName>
</protein>
<keyword evidence="4" id="KW-0576">Peroxisome</keyword>
<dbReference type="InterPro" id="IPR042099">
    <property type="entry name" value="ANL_N_sf"/>
</dbReference>
<evidence type="ECO:0000313" key="7">
    <source>
        <dbReference type="Proteomes" id="UP000695000"/>
    </source>
</evidence>
<dbReference type="Gene3D" id="3.30.300.30">
    <property type="match status" value="2"/>
</dbReference>
<dbReference type="PANTHER" id="PTHR24096">
    <property type="entry name" value="LONG-CHAIN-FATTY-ACID--COA LIGASE"/>
    <property type="match status" value="1"/>
</dbReference>
<dbReference type="Proteomes" id="UP000695000">
    <property type="component" value="Unplaced"/>
</dbReference>
<feature type="domain" description="AMP-dependent synthetase/ligase" evidence="5">
    <location>
        <begin position="530"/>
        <end position="880"/>
    </location>
</feature>
<dbReference type="SUPFAM" id="SSF56801">
    <property type="entry name" value="Acetyl-CoA synthetase-like"/>
    <property type="match status" value="2"/>
</dbReference>
<name>A0ABM1NIP9_NICVS</name>
<dbReference type="Gene3D" id="3.40.50.12780">
    <property type="entry name" value="N-terminal domain of ligase-like"/>
    <property type="match status" value="2"/>
</dbReference>
<dbReference type="InterPro" id="IPR025110">
    <property type="entry name" value="AMP-bd_C"/>
</dbReference>
<gene>
    <name evidence="8" type="primary">LOC108569597</name>
</gene>
<reference evidence="8" key="1">
    <citation type="submission" date="2025-08" db="UniProtKB">
        <authorList>
            <consortium name="RefSeq"/>
        </authorList>
    </citation>
    <scope>IDENTIFICATION</scope>
    <source>
        <tissue evidence="8">Whole Larva</tissue>
    </source>
</reference>
<sequence length="1017" mass="113916">MVDARTATVGTEMYHSLRRNQNNSAVVDVGSNKSVSCGDVLQSSAKLAMWLRGNGCQINQVVAVCSDNRVDYFNPILACLFEGFIATPINSQYSQIELVHSLRLVRPTIVFCAKEFYPKLLTLHLATRIPFVKKIILLETVDQLVAEMDISNYKPRSFNGQEQIAAYLFSSGTTGPAKASILTHANILSHLESCESDLSTVDAMAYSSSMGLLSSLGMLFNGKTLLCQKTFEPETYLRAISQYRCNSLIVTPKMVTTLINTNGDNFDLSSLKVIVNTGRGLSKEMHVALQNKFRVGQILNFYHLTECTKVLTAAGKPRQGVSLKIRDAATGQTLGPNKIGELCVKSEGTMREYFDNENSTREVFCKDGWLLTGDLAYCDQEGNVAIVDRLMELIRFRDQLIAPMELESILLRHPKIRDAVVVGMPCNTDGERPLAFIVKKDEVDMIEAEVEMYIDGQVSAAKRLSGGIKFIDKIRRDAKGKVLRNEMKAIALRHKMYCNLRIKMEILMGPEDVSGIPRNVSMGKIILDRLKRFGDKICFENLETEDELRCNQVLEKSVKFGKALRDYGLKKDDVMMMISDSCFELCIPLLACLYNGFIFVALNPDYTEYELSKYIELTKPKVVFTTASVLSKMKKLEIPEIKSMDDIKEMIERRTDCDVIGYEPEDLDDNQTAVIYFSSGTTGPPKGVQLTHRNLRMCAVQTGANYFNANVSDVMLFNLPCFNVIFLFPLCAAVVHGARVLLLSKLKPEVFLSTIERTKPTKMIFVPLLVNFVIKSPLTEKYDLSSLKHVFCGSAPIHKNTVDLFMRKFPDCVFHQIYGATETSVAILFNDMLDGKTASVGRLMANNQAKVVDMGSGKILGPGAIGELCFKGESITKGYYLNEAADLQNFDADGFLHTGDVGYYDQDRFFYIVDRIKDIIKYKSYQVSPSEIESVLLLHECVKEAAVVGIPDERSGELPAAFVVKNKDIDEQDLIDFVADHLSNYKHLHGGMRFVKEIQKNALGKIDRKVLRDIFKK</sequence>
<dbReference type="PROSITE" id="PS00455">
    <property type="entry name" value="AMP_BINDING"/>
    <property type="match status" value="2"/>
</dbReference>
<keyword evidence="3" id="KW-0436">Ligase</keyword>
<comment type="subcellular location">
    <subcellularLocation>
        <location evidence="1">Peroxisome</location>
    </subcellularLocation>
</comment>
<keyword evidence="7" id="KW-1185">Reference proteome</keyword>
<evidence type="ECO:0000259" key="6">
    <source>
        <dbReference type="Pfam" id="PF13193"/>
    </source>
</evidence>
<evidence type="ECO:0000259" key="5">
    <source>
        <dbReference type="Pfam" id="PF00501"/>
    </source>
</evidence>
<evidence type="ECO:0000256" key="2">
    <source>
        <dbReference type="ARBA" id="ARBA00006432"/>
    </source>
</evidence>
<dbReference type="InterPro" id="IPR045851">
    <property type="entry name" value="AMP-bd_C_sf"/>
</dbReference>
<evidence type="ECO:0000256" key="1">
    <source>
        <dbReference type="ARBA" id="ARBA00004275"/>
    </source>
</evidence>
<dbReference type="Pfam" id="PF00501">
    <property type="entry name" value="AMP-binding"/>
    <property type="match status" value="2"/>
</dbReference>
<comment type="similarity">
    <text evidence="2">Belongs to the ATP-dependent AMP-binding enzyme family.</text>
</comment>
<organism evidence="7 8">
    <name type="scientific">Nicrophorus vespilloides</name>
    <name type="common">Boreal carrion beetle</name>
    <dbReference type="NCBI Taxonomy" id="110193"/>
    <lineage>
        <taxon>Eukaryota</taxon>
        <taxon>Metazoa</taxon>
        <taxon>Ecdysozoa</taxon>
        <taxon>Arthropoda</taxon>
        <taxon>Hexapoda</taxon>
        <taxon>Insecta</taxon>
        <taxon>Pterygota</taxon>
        <taxon>Neoptera</taxon>
        <taxon>Endopterygota</taxon>
        <taxon>Coleoptera</taxon>
        <taxon>Polyphaga</taxon>
        <taxon>Staphyliniformia</taxon>
        <taxon>Silphidae</taxon>
        <taxon>Nicrophorinae</taxon>
        <taxon>Nicrophorus</taxon>
    </lineage>
</organism>
<dbReference type="GeneID" id="108569597"/>
<dbReference type="PANTHER" id="PTHR24096:SF149">
    <property type="entry name" value="AMP-BINDING DOMAIN-CONTAINING PROTEIN-RELATED"/>
    <property type="match status" value="1"/>
</dbReference>
<dbReference type="CDD" id="cd05911">
    <property type="entry name" value="Firefly_Luc_like"/>
    <property type="match status" value="1"/>
</dbReference>
<evidence type="ECO:0000256" key="4">
    <source>
        <dbReference type="ARBA" id="ARBA00023140"/>
    </source>
</evidence>
<accession>A0ABM1NIP9</accession>
<dbReference type="Pfam" id="PF13193">
    <property type="entry name" value="AMP-binding_C"/>
    <property type="match status" value="2"/>
</dbReference>
<feature type="domain" description="AMP-binding enzyme C-terminal" evidence="6">
    <location>
        <begin position="405"/>
        <end position="481"/>
    </location>
</feature>
<evidence type="ECO:0000313" key="8">
    <source>
        <dbReference type="RefSeq" id="XP_017786699.1"/>
    </source>
</evidence>
<feature type="domain" description="AMP-dependent synthetase/ligase" evidence="5">
    <location>
        <begin position="16"/>
        <end position="354"/>
    </location>
</feature>
<dbReference type="InterPro" id="IPR000873">
    <property type="entry name" value="AMP-dep_synth/lig_dom"/>
</dbReference>